<accession>A0A024UIW3</accession>
<dbReference type="AlphaFoldDB" id="A0A024UIW3"/>
<protein>
    <submittedName>
        <fullName evidence="1">Uncharacterized protein</fullName>
    </submittedName>
</protein>
<evidence type="ECO:0000313" key="1">
    <source>
        <dbReference type="EMBL" id="ETW05543.1"/>
    </source>
</evidence>
<dbReference type="GeneID" id="20080345"/>
<dbReference type="RefSeq" id="XP_008865320.1">
    <property type="nucleotide sequence ID" value="XM_008867098.1"/>
</dbReference>
<dbReference type="VEuPathDB" id="FungiDB:H310_03295"/>
<reference evidence="1" key="1">
    <citation type="submission" date="2013-12" db="EMBL/GenBank/DDBJ databases">
        <title>The Genome Sequence of Aphanomyces invadans NJM9701.</title>
        <authorList>
            <consortium name="The Broad Institute Genomics Platform"/>
            <person name="Russ C."/>
            <person name="Tyler B."/>
            <person name="van West P."/>
            <person name="Dieguez-Uribeondo J."/>
            <person name="Young S.K."/>
            <person name="Zeng Q."/>
            <person name="Gargeya S."/>
            <person name="Fitzgerald M."/>
            <person name="Abouelleil A."/>
            <person name="Alvarado L."/>
            <person name="Chapman S.B."/>
            <person name="Gainer-Dewar J."/>
            <person name="Goldberg J."/>
            <person name="Griggs A."/>
            <person name="Gujja S."/>
            <person name="Hansen M."/>
            <person name="Howarth C."/>
            <person name="Imamovic A."/>
            <person name="Ireland A."/>
            <person name="Larimer J."/>
            <person name="McCowan C."/>
            <person name="Murphy C."/>
            <person name="Pearson M."/>
            <person name="Poon T.W."/>
            <person name="Priest M."/>
            <person name="Roberts A."/>
            <person name="Saif S."/>
            <person name="Shea T."/>
            <person name="Sykes S."/>
            <person name="Wortman J."/>
            <person name="Nusbaum C."/>
            <person name="Birren B."/>
        </authorList>
    </citation>
    <scope>NUCLEOTIDE SEQUENCE [LARGE SCALE GENOMIC DNA]</scope>
    <source>
        <strain evidence="1">NJM9701</strain>
    </source>
</reference>
<dbReference type="EMBL" id="KI913956">
    <property type="protein sequence ID" value="ETW05543.1"/>
    <property type="molecule type" value="Genomic_DNA"/>
</dbReference>
<name>A0A024UIW3_9STRA</name>
<gene>
    <name evidence="1" type="ORF">H310_03295</name>
</gene>
<dbReference type="OrthoDB" id="10572761at2759"/>
<proteinExistence type="predicted"/>
<organism evidence="1">
    <name type="scientific">Aphanomyces invadans</name>
    <dbReference type="NCBI Taxonomy" id="157072"/>
    <lineage>
        <taxon>Eukaryota</taxon>
        <taxon>Sar</taxon>
        <taxon>Stramenopiles</taxon>
        <taxon>Oomycota</taxon>
        <taxon>Saprolegniomycetes</taxon>
        <taxon>Saprolegniales</taxon>
        <taxon>Verrucalvaceae</taxon>
        <taxon>Aphanomyces</taxon>
    </lineage>
</organism>
<sequence length="115" mass="12467">MTSENVGPSVARPIEVSTSSARRVVDLMTEPSHHAASCPVQPVAPATKISYASTVRRAVARAHDGEVKATLTRPSRYMLAKLLQLANDDETSDAMMLEAIQEDLPYPKRVGTTTF</sequence>